<comment type="subcellular location">
    <subcellularLocation>
        <location evidence="1">Cell membrane</location>
        <topology evidence="1">Single-pass membrane protein</topology>
    </subcellularLocation>
</comment>
<proteinExistence type="predicted"/>
<dbReference type="OrthoDB" id="3208990at2"/>
<evidence type="ECO:0000256" key="2">
    <source>
        <dbReference type="ARBA" id="ARBA00022475"/>
    </source>
</evidence>
<keyword evidence="2" id="KW-1003">Cell membrane</keyword>
<dbReference type="InterPro" id="IPR052027">
    <property type="entry name" value="PspC"/>
</dbReference>
<feature type="transmembrane region" description="Helical" evidence="7">
    <location>
        <begin position="308"/>
        <end position="327"/>
    </location>
</feature>
<dbReference type="EMBL" id="PVMZ01000001">
    <property type="protein sequence ID" value="PRX25801.1"/>
    <property type="molecule type" value="Genomic_DNA"/>
</dbReference>
<accession>A0A2T0KPX6</accession>
<feature type="transmembrane region" description="Helical" evidence="7">
    <location>
        <begin position="71"/>
        <end position="98"/>
    </location>
</feature>
<feature type="region of interest" description="Disordered" evidence="6">
    <location>
        <begin position="169"/>
        <end position="195"/>
    </location>
</feature>
<feature type="domain" description="Phage shock protein PspC N-terminal" evidence="8">
    <location>
        <begin position="45"/>
        <end position="101"/>
    </location>
</feature>
<protein>
    <submittedName>
        <fullName evidence="9">Phage shock protein C (PspC) family protein</fullName>
    </submittedName>
</protein>
<feature type="compositionally biased region" description="Pro residues" evidence="6">
    <location>
        <begin position="287"/>
        <end position="300"/>
    </location>
</feature>
<evidence type="ECO:0000256" key="1">
    <source>
        <dbReference type="ARBA" id="ARBA00004162"/>
    </source>
</evidence>
<feature type="region of interest" description="Disordered" evidence="6">
    <location>
        <begin position="1"/>
        <end position="29"/>
    </location>
</feature>
<dbReference type="Pfam" id="PF04024">
    <property type="entry name" value="PspC"/>
    <property type="match status" value="1"/>
</dbReference>
<comment type="caution">
    <text evidence="9">The sequence shown here is derived from an EMBL/GenBank/DDBJ whole genome shotgun (WGS) entry which is preliminary data.</text>
</comment>
<feature type="compositionally biased region" description="Pro residues" evidence="6">
    <location>
        <begin position="170"/>
        <end position="184"/>
    </location>
</feature>
<evidence type="ECO:0000256" key="4">
    <source>
        <dbReference type="ARBA" id="ARBA00022989"/>
    </source>
</evidence>
<evidence type="ECO:0000313" key="9">
    <source>
        <dbReference type="EMBL" id="PRX25801.1"/>
    </source>
</evidence>
<feature type="compositionally biased region" description="Low complexity" evidence="6">
    <location>
        <begin position="185"/>
        <end position="195"/>
    </location>
</feature>
<organism evidence="9 10">
    <name type="scientific">Actinoplanes italicus</name>
    <dbReference type="NCBI Taxonomy" id="113567"/>
    <lineage>
        <taxon>Bacteria</taxon>
        <taxon>Bacillati</taxon>
        <taxon>Actinomycetota</taxon>
        <taxon>Actinomycetes</taxon>
        <taxon>Micromonosporales</taxon>
        <taxon>Micromonosporaceae</taxon>
        <taxon>Actinoplanes</taxon>
    </lineage>
</organism>
<evidence type="ECO:0000256" key="3">
    <source>
        <dbReference type="ARBA" id="ARBA00022692"/>
    </source>
</evidence>
<feature type="transmembrane region" description="Helical" evidence="7">
    <location>
        <begin position="364"/>
        <end position="384"/>
    </location>
</feature>
<name>A0A2T0KPX6_9ACTN</name>
<dbReference type="GO" id="GO:0005886">
    <property type="term" value="C:plasma membrane"/>
    <property type="evidence" value="ECO:0007669"/>
    <property type="project" value="UniProtKB-SubCell"/>
</dbReference>
<gene>
    <name evidence="9" type="ORF">CLV67_101521</name>
</gene>
<feature type="compositionally biased region" description="Low complexity" evidence="6">
    <location>
        <begin position="271"/>
        <end position="285"/>
    </location>
</feature>
<evidence type="ECO:0000313" key="10">
    <source>
        <dbReference type="Proteomes" id="UP000239415"/>
    </source>
</evidence>
<feature type="transmembrane region" description="Helical" evidence="7">
    <location>
        <begin position="119"/>
        <end position="139"/>
    </location>
</feature>
<evidence type="ECO:0000256" key="6">
    <source>
        <dbReference type="SAM" id="MobiDB-lite"/>
    </source>
</evidence>
<sequence>MTDEPSGAGPVKGDQAPSDQPGGFPPGANVPPWVSTASAAWARQQLVRPLQGRYVAGVCGAVARATNTDPVLWRVLLAVLGVLGGTGVLLYLIGWLIIPSEGDTASPIESLLGKGRSGMAPLSVVLLGGAALLTFAFIVNSGARASMLAAAVVLGAFLLIKRGGTASFPGAPPTAPPGAPPHAGPSPTASSPAAAASPYATASPYASASPYATASPHAAAASHATAAPQAAASSQATEEPTVPFVAAPAATPAAEPVTPPPAYTPPPPPAGGFRPPFAPHGPFAGYTPPPPAPPAPPRPPKPPKERSILGRLTFFAVIMVTGLIGAIDMSGVDVDVSAYFAAALVTTALGLIVGAWFGRARGLIALAVVLSFALGLASGLEGLGREWTPSVYRPATAAGLADQYDFNVGNVTLDLRQVDFSGQTQLTKINMKLGQVKVLLPEKVDTSVEAGVEGGRLVLFGEEFADGTYQERSDLGTDGAGGGNLTLNIRLEAGNVEVVR</sequence>
<evidence type="ECO:0000256" key="7">
    <source>
        <dbReference type="SAM" id="Phobius"/>
    </source>
</evidence>
<dbReference type="RefSeq" id="WP_106315490.1">
    <property type="nucleotide sequence ID" value="NZ_BOMO01000023.1"/>
</dbReference>
<dbReference type="PANTHER" id="PTHR33885:SF3">
    <property type="entry name" value="PHAGE SHOCK PROTEIN C"/>
    <property type="match status" value="1"/>
</dbReference>
<keyword evidence="10" id="KW-1185">Reference proteome</keyword>
<dbReference type="Proteomes" id="UP000239415">
    <property type="component" value="Unassembled WGS sequence"/>
</dbReference>
<keyword evidence="5 7" id="KW-0472">Membrane</keyword>
<dbReference type="InterPro" id="IPR007168">
    <property type="entry name" value="Phageshock_PspC_N"/>
</dbReference>
<feature type="region of interest" description="Disordered" evidence="6">
    <location>
        <begin position="250"/>
        <end position="304"/>
    </location>
</feature>
<evidence type="ECO:0000259" key="8">
    <source>
        <dbReference type="Pfam" id="PF04024"/>
    </source>
</evidence>
<dbReference type="PANTHER" id="PTHR33885">
    <property type="entry name" value="PHAGE SHOCK PROTEIN C"/>
    <property type="match status" value="1"/>
</dbReference>
<keyword evidence="4 7" id="KW-1133">Transmembrane helix</keyword>
<feature type="compositionally biased region" description="Pro residues" evidence="6">
    <location>
        <begin position="257"/>
        <end position="270"/>
    </location>
</feature>
<reference evidence="9 10" key="1">
    <citation type="submission" date="2018-03" db="EMBL/GenBank/DDBJ databases">
        <title>Genomic Encyclopedia of Archaeal and Bacterial Type Strains, Phase II (KMG-II): from individual species to whole genera.</title>
        <authorList>
            <person name="Goeker M."/>
        </authorList>
    </citation>
    <scope>NUCLEOTIDE SEQUENCE [LARGE SCALE GENOMIC DNA]</scope>
    <source>
        <strain evidence="9 10">DSM 43146</strain>
    </source>
</reference>
<evidence type="ECO:0000256" key="5">
    <source>
        <dbReference type="ARBA" id="ARBA00023136"/>
    </source>
</evidence>
<feature type="transmembrane region" description="Helical" evidence="7">
    <location>
        <begin position="339"/>
        <end position="357"/>
    </location>
</feature>
<dbReference type="AlphaFoldDB" id="A0A2T0KPX6"/>
<keyword evidence="3 7" id="KW-0812">Transmembrane</keyword>